<comment type="caution">
    <text evidence="3">The sequence shown here is derived from an EMBL/GenBank/DDBJ whole genome shotgun (WGS) entry which is preliminary data.</text>
</comment>
<dbReference type="Pfam" id="PF12079">
    <property type="entry name" value="DUF3558"/>
    <property type="match status" value="1"/>
</dbReference>
<dbReference type="PROSITE" id="PS51257">
    <property type="entry name" value="PROKAR_LIPOPROTEIN"/>
    <property type="match status" value="1"/>
</dbReference>
<keyword evidence="2" id="KW-0812">Transmembrane</keyword>
<feature type="compositionally biased region" description="Polar residues" evidence="1">
    <location>
        <begin position="35"/>
        <end position="44"/>
    </location>
</feature>
<name>A0A7X6RKL5_9NOCA</name>
<evidence type="ECO:0000313" key="3">
    <source>
        <dbReference type="EMBL" id="NKY89482.1"/>
    </source>
</evidence>
<keyword evidence="2" id="KW-0472">Membrane</keyword>
<keyword evidence="2" id="KW-1133">Transmembrane helix</keyword>
<dbReference type="EMBL" id="JAAXPE010000047">
    <property type="protein sequence ID" value="NKY89482.1"/>
    <property type="molecule type" value="Genomic_DNA"/>
</dbReference>
<evidence type="ECO:0000256" key="1">
    <source>
        <dbReference type="SAM" id="MobiDB-lite"/>
    </source>
</evidence>
<proteinExistence type="predicted"/>
<feature type="compositionally biased region" description="Low complexity" evidence="1">
    <location>
        <begin position="45"/>
        <end position="63"/>
    </location>
</feature>
<dbReference type="InterPro" id="IPR024520">
    <property type="entry name" value="DUF3558"/>
</dbReference>
<feature type="region of interest" description="Disordered" evidence="1">
    <location>
        <begin position="35"/>
        <end position="63"/>
    </location>
</feature>
<feature type="transmembrane region" description="Helical" evidence="2">
    <location>
        <begin position="12"/>
        <end position="32"/>
    </location>
</feature>
<sequence length="201" mass="20492">MQVRFGRGGGLRGIVGIAGSVLTIGLLVTATGCSDSPGSANEGKSTTTATSAAPVSSTSTSNTAWDPCAISESDISAAGLNPATKHVGSAGVKFPGWDICSWDSDSWYGVEVYSTNAHTFDEVVHNTANLRNPRPVTIGDRGAVMLDPVNIPGGCTLVFDATSGPVELDLDPKLSADVTGDSCAEVTRIAGALLKDIPPSK</sequence>
<evidence type="ECO:0000256" key="2">
    <source>
        <dbReference type="SAM" id="Phobius"/>
    </source>
</evidence>
<dbReference type="Proteomes" id="UP000523447">
    <property type="component" value="Unassembled WGS sequence"/>
</dbReference>
<organism evidence="3 4">
    <name type="scientific">Nocardia veterana</name>
    <dbReference type="NCBI Taxonomy" id="132249"/>
    <lineage>
        <taxon>Bacteria</taxon>
        <taxon>Bacillati</taxon>
        <taxon>Actinomycetota</taxon>
        <taxon>Actinomycetes</taxon>
        <taxon>Mycobacteriales</taxon>
        <taxon>Nocardiaceae</taxon>
        <taxon>Nocardia</taxon>
    </lineage>
</organism>
<keyword evidence="4" id="KW-1185">Reference proteome</keyword>
<protein>
    <submittedName>
        <fullName evidence="3">DUF3558 domain-containing protein</fullName>
    </submittedName>
</protein>
<gene>
    <name evidence="3" type="ORF">HGA07_28275</name>
</gene>
<evidence type="ECO:0000313" key="4">
    <source>
        <dbReference type="Proteomes" id="UP000523447"/>
    </source>
</evidence>
<reference evidence="3 4" key="1">
    <citation type="submission" date="2020-04" db="EMBL/GenBank/DDBJ databases">
        <title>MicrobeNet Type strains.</title>
        <authorList>
            <person name="Nicholson A.C."/>
        </authorList>
    </citation>
    <scope>NUCLEOTIDE SEQUENCE [LARGE SCALE GENOMIC DNA]</scope>
    <source>
        <strain evidence="3 4">DSM 44445</strain>
    </source>
</reference>
<accession>A0A7X6RKL5</accession>
<dbReference type="RefSeq" id="WP_157171341.1">
    <property type="nucleotide sequence ID" value="NZ_CAWPHS010000042.1"/>
</dbReference>
<dbReference type="AlphaFoldDB" id="A0A7X6RKL5"/>